<organism evidence="2 3">
    <name type="scientific">Krasilnikovia cinnamomea</name>
    <dbReference type="NCBI Taxonomy" id="349313"/>
    <lineage>
        <taxon>Bacteria</taxon>
        <taxon>Bacillati</taxon>
        <taxon>Actinomycetota</taxon>
        <taxon>Actinomycetes</taxon>
        <taxon>Micromonosporales</taxon>
        <taxon>Micromonosporaceae</taxon>
        <taxon>Krasilnikovia</taxon>
    </lineage>
</organism>
<accession>A0A4Q7ZJR7</accession>
<dbReference type="SUPFAM" id="SSF54909">
    <property type="entry name" value="Dimeric alpha+beta barrel"/>
    <property type="match status" value="1"/>
</dbReference>
<dbReference type="Gene3D" id="3.30.70.100">
    <property type="match status" value="1"/>
</dbReference>
<dbReference type="Proteomes" id="UP000292564">
    <property type="component" value="Unassembled WGS sequence"/>
</dbReference>
<name>A0A4Q7ZJR7_9ACTN</name>
<keyword evidence="3" id="KW-1185">Reference proteome</keyword>
<gene>
    <name evidence="2" type="ORF">EV385_2523</name>
</gene>
<evidence type="ECO:0000259" key="1">
    <source>
        <dbReference type="PROSITE" id="PS51725"/>
    </source>
</evidence>
<proteinExistence type="predicted"/>
<comment type="caution">
    <text evidence="2">The sequence shown here is derived from an EMBL/GenBank/DDBJ whole genome shotgun (WGS) entry which is preliminary data.</text>
</comment>
<dbReference type="GO" id="GO:0004497">
    <property type="term" value="F:monooxygenase activity"/>
    <property type="evidence" value="ECO:0007669"/>
    <property type="project" value="UniProtKB-KW"/>
</dbReference>
<protein>
    <submittedName>
        <fullName evidence="2">Quinol monooxygenase YgiN</fullName>
    </submittedName>
</protein>
<sequence length="125" mass="14049">MLSAAYSATVGERTVAGGFGLIVRFRLRDQEAAEHFDALVARTLPEIARHEPGTLAYVVHSVPDEPLLRVFYELYADRAAFDAHEKQPHTRRFLTEREEHLCGLEVTFLQADRGSLPLQAPYGRA</sequence>
<feature type="domain" description="ABM" evidence="1">
    <location>
        <begin position="19"/>
        <end position="109"/>
    </location>
</feature>
<dbReference type="InterPro" id="IPR011008">
    <property type="entry name" value="Dimeric_a/b-barrel"/>
</dbReference>
<dbReference type="EMBL" id="SHKY01000001">
    <property type="protein sequence ID" value="RZU50741.1"/>
    <property type="molecule type" value="Genomic_DNA"/>
</dbReference>
<dbReference type="Pfam" id="PF03992">
    <property type="entry name" value="ABM"/>
    <property type="match status" value="1"/>
</dbReference>
<dbReference type="InterPro" id="IPR007138">
    <property type="entry name" value="ABM_dom"/>
</dbReference>
<evidence type="ECO:0000313" key="2">
    <source>
        <dbReference type="EMBL" id="RZU50741.1"/>
    </source>
</evidence>
<dbReference type="AlphaFoldDB" id="A0A4Q7ZJR7"/>
<evidence type="ECO:0000313" key="3">
    <source>
        <dbReference type="Proteomes" id="UP000292564"/>
    </source>
</evidence>
<keyword evidence="2" id="KW-0560">Oxidoreductase</keyword>
<keyword evidence="2" id="KW-0503">Monooxygenase</keyword>
<reference evidence="2 3" key="1">
    <citation type="submission" date="2019-02" db="EMBL/GenBank/DDBJ databases">
        <title>Sequencing the genomes of 1000 actinobacteria strains.</title>
        <authorList>
            <person name="Klenk H.-P."/>
        </authorList>
    </citation>
    <scope>NUCLEOTIDE SEQUENCE [LARGE SCALE GENOMIC DNA]</scope>
    <source>
        <strain evidence="2 3">DSM 45162</strain>
    </source>
</reference>
<dbReference type="PROSITE" id="PS51725">
    <property type="entry name" value="ABM"/>
    <property type="match status" value="1"/>
</dbReference>